<accession>K3YKE7</accession>
<dbReference type="EMBL" id="AGNK02003576">
    <property type="status" value="NOT_ANNOTATED_CDS"/>
    <property type="molecule type" value="Genomic_DNA"/>
</dbReference>
<sequence length="101" mass="10327">MQLSKIPSFLAFPSSLLPLPSVSTLPRRAGATTGTTSMALSLLPPHGAGARIVDASAGASSWRCGRPLIRFSSSGAPPALPGRSYENLDLGHGLLEGEGQS</sequence>
<evidence type="ECO:0000256" key="1">
    <source>
        <dbReference type="SAM" id="MobiDB-lite"/>
    </source>
</evidence>
<reference evidence="3" key="1">
    <citation type="journal article" date="2012" name="Nat. Biotechnol.">
        <title>Reference genome sequence of the model plant Setaria.</title>
        <authorList>
            <person name="Bennetzen J.L."/>
            <person name="Schmutz J."/>
            <person name="Wang H."/>
            <person name="Percifield R."/>
            <person name="Hawkins J."/>
            <person name="Pontaroli A.C."/>
            <person name="Estep M."/>
            <person name="Feng L."/>
            <person name="Vaughn J.N."/>
            <person name="Grimwood J."/>
            <person name="Jenkins J."/>
            <person name="Barry K."/>
            <person name="Lindquist E."/>
            <person name="Hellsten U."/>
            <person name="Deshpande S."/>
            <person name="Wang X."/>
            <person name="Wu X."/>
            <person name="Mitros T."/>
            <person name="Triplett J."/>
            <person name="Yang X."/>
            <person name="Ye C.Y."/>
            <person name="Mauro-Herrera M."/>
            <person name="Wang L."/>
            <person name="Li P."/>
            <person name="Sharma M."/>
            <person name="Sharma R."/>
            <person name="Ronald P.C."/>
            <person name="Panaud O."/>
            <person name="Kellogg E.A."/>
            <person name="Brutnell T.P."/>
            <person name="Doust A.N."/>
            <person name="Tuskan G.A."/>
            <person name="Rokhsar D."/>
            <person name="Devos K.M."/>
        </authorList>
    </citation>
    <scope>NUCLEOTIDE SEQUENCE [LARGE SCALE GENOMIC DNA]</scope>
    <source>
        <strain evidence="3">cv. Yugu1</strain>
    </source>
</reference>
<dbReference type="Proteomes" id="UP000004995">
    <property type="component" value="Unassembled WGS sequence"/>
</dbReference>
<proteinExistence type="predicted"/>
<evidence type="ECO:0000313" key="3">
    <source>
        <dbReference type="Proteomes" id="UP000004995"/>
    </source>
</evidence>
<dbReference type="AlphaFoldDB" id="K3YKE7"/>
<organism evidence="2 3">
    <name type="scientific">Setaria italica</name>
    <name type="common">Foxtail millet</name>
    <name type="synonym">Panicum italicum</name>
    <dbReference type="NCBI Taxonomy" id="4555"/>
    <lineage>
        <taxon>Eukaryota</taxon>
        <taxon>Viridiplantae</taxon>
        <taxon>Streptophyta</taxon>
        <taxon>Embryophyta</taxon>
        <taxon>Tracheophyta</taxon>
        <taxon>Spermatophyta</taxon>
        <taxon>Magnoliopsida</taxon>
        <taxon>Liliopsida</taxon>
        <taxon>Poales</taxon>
        <taxon>Poaceae</taxon>
        <taxon>PACMAD clade</taxon>
        <taxon>Panicoideae</taxon>
        <taxon>Panicodae</taxon>
        <taxon>Paniceae</taxon>
        <taxon>Cenchrinae</taxon>
        <taxon>Setaria</taxon>
    </lineage>
</organism>
<dbReference type="EnsemblPlants" id="KQL00867">
    <property type="protein sequence ID" value="KQL00867"/>
    <property type="gene ID" value="SETIT_014716mg"/>
</dbReference>
<feature type="region of interest" description="Disordered" evidence="1">
    <location>
        <begin position="74"/>
        <end position="101"/>
    </location>
</feature>
<reference evidence="2" key="2">
    <citation type="submission" date="2018-08" db="UniProtKB">
        <authorList>
            <consortium name="EnsemblPlants"/>
        </authorList>
    </citation>
    <scope>IDENTIFICATION</scope>
    <source>
        <strain evidence="2">Yugu1</strain>
    </source>
</reference>
<protein>
    <submittedName>
        <fullName evidence="2">Uncharacterized protein</fullName>
    </submittedName>
</protein>
<name>K3YKE7_SETIT</name>
<dbReference type="Gramene" id="KQL00867">
    <property type="protein sequence ID" value="KQL00867"/>
    <property type="gene ID" value="SETIT_014716mg"/>
</dbReference>
<dbReference type="InParanoid" id="K3YKE7"/>
<keyword evidence="3" id="KW-1185">Reference proteome</keyword>
<dbReference type="HOGENOM" id="CLU_2296574_0_0_1"/>
<evidence type="ECO:0000313" key="2">
    <source>
        <dbReference type="EnsemblPlants" id="KQL00867"/>
    </source>
</evidence>